<dbReference type="InterPro" id="IPR002347">
    <property type="entry name" value="SDR_fam"/>
</dbReference>
<dbReference type="Gene3D" id="3.40.50.720">
    <property type="entry name" value="NAD(P)-binding Rossmann-like Domain"/>
    <property type="match status" value="1"/>
</dbReference>
<dbReference type="Proteomes" id="UP000756346">
    <property type="component" value="Unassembled WGS sequence"/>
</dbReference>
<sequence length="318" mass="33434">MSASTNVLITGASRGLGRGLLERYLLKPNHTVIAANRDPSSPSSTSLEQLPKGAGSKLIIVKIDADSETDAAAAVAELKTKHGIEYLDIVIANAGISYIWPAVADVKIADIDAHIRTNVYGLVSVFQATRPLLKESKGTPIFAPMGTTAASIACVFSLSVFLFPSEPVLFSKPSVLDGPLVQLFCLGACLGSRHTLSSQVRTQSQTNIIEKTPPRRNQLPLPNAAYGTSKAAAGWLTKRIAAEEGSWLTCISLVPGLVETDLGKAGIEGLGLTLEAASAYLVDFAVACDGMVSVLGGPLDREVVGGNMVFYNGDVLPW</sequence>
<dbReference type="Pfam" id="PF00106">
    <property type="entry name" value="adh_short"/>
    <property type="match status" value="1"/>
</dbReference>
<dbReference type="OrthoDB" id="9876299at2759"/>
<proteinExistence type="inferred from homology"/>
<gene>
    <name evidence="2" type="ORF">B0I36DRAFT_344555</name>
</gene>
<accession>A0A9P9BWS7</accession>
<dbReference type="InterPro" id="IPR036291">
    <property type="entry name" value="NAD(P)-bd_dom_sf"/>
</dbReference>
<dbReference type="EMBL" id="JAGTJQ010000001">
    <property type="protein sequence ID" value="KAH7040890.1"/>
    <property type="molecule type" value="Genomic_DNA"/>
</dbReference>
<dbReference type="PANTHER" id="PTHR43544:SF26">
    <property type="entry name" value="SHORT CHAIN DEHYDROGENASE_REDUCTASE FAMILY OXIDOREDUCTASE (JCVI)"/>
    <property type="match status" value="1"/>
</dbReference>
<comment type="similarity">
    <text evidence="1">Belongs to the short-chain dehydrogenases/reductases (SDR) family.</text>
</comment>
<dbReference type="RefSeq" id="XP_046018945.1">
    <property type="nucleotide sequence ID" value="XM_046156272.1"/>
</dbReference>
<name>A0A9P9BWS7_9PEZI</name>
<evidence type="ECO:0000256" key="1">
    <source>
        <dbReference type="ARBA" id="ARBA00006484"/>
    </source>
</evidence>
<evidence type="ECO:0000313" key="2">
    <source>
        <dbReference type="EMBL" id="KAH7040890.1"/>
    </source>
</evidence>
<dbReference type="GO" id="GO:0005737">
    <property type="term" value="C:cytoplasm"/>
    <property type="evidence" value="ECO:0007669"/>
    <property type="project" value="TreeGrafter"/>
</dbReference>
<evidence type="ECO:0000313" key="3">
    <source>
        <dbReference type="Proteomes" id="UP000756346"/>
    </source>
</evidence>
<dbReference type="AlphaFoldDB" id="A0A9P9BWS7"/>
<keyword evidence="3" id="KW-1185">Reference proteome</keyword>
<evidence type="ECO:0008006" key="4">
    <source>
        <dbReference type="Google" id="ProtNLM"/>
    </source>
</evidence>
<dbReference type="PANTHER" id="PTHR43544">
    <property type="entry name" value="SHORT-CHAIN DEHYDROGENASE/REDUCTASE"/>
    <property type="match status" value="1"/>
</dbReference>
<dbReference type="InterPro" id="IPR051468">
    <property type="entry name" value="Fungal_SecMetab_SDRs"/>
</dbReference>
<dbReference type="GO" id="GO:0016491">
    <property type="term" value="F:oxidoreductase activity"/>
    <property type="evidence" value="ECO:0007669"/>
    <property type="project" value="TreeGrafter"/>
</dbReference>
<comment type="caution">
    <text evidence="2">The sequence shown here is derived from an EMBL/GenBank/DDBJ whole genome shotgun (WGS) entry which is preliminary data.</text>
</comment>
<dbReference type="PRINTS" id="PR00081">
    <property type="entry name" value="GDHRDH"/>
</dbReference>
<dbReference type="SUPFAM" id="SSF51735">
    <property type="entry name" value="NAD(P)-binding Rossmann-fold domains"/>
    <property type="match status" value="1"/>
</dbReference>
<dbReference type="GeneID" id="70185818"/>
<reference evidence="2" key="1">
    <citation type="journal article" date="2021" name="Nat. Commun.">
        <title>Genetic determinants of endophytism in the Arabidopsis root mycobiome.</title>
        <authorList>
            <person name="Mesny F."/>
            <person name="Miyauchi S."/>
            <person name="Thiergart T."/>
            <person name="Pickel B."/>
            <person name="Atanasova L."/>
            <person name="Karlsson M."/>
            <person name="Huettel B."/>
            <person name="Barry K.W."/>
            <person name="Haridas S."/>
            <person name="Chen C."/>
            <person name="Bauer D."/>
            <person name="Andreopoulos W."/>
            <person name="Pangilinan J."/>
            <person name="LaButti K."/>
            <person name="Riley R."/>
            <person name="Lipzen A."/>
            <person name="Clum A."/>
            <person name="Drula E."/>
            <person name="Henrissat B."/>
            <person name="Kohler A."/>
            <person name="Grigoriev I.V."/>
            <person name="Martin F.M."/>
            <person name="Hacquard S."/>
        </authorList>
    </citation>
    <scope>NUCLEOTIDE SEQUENCE</scope>
    <source>
        <strain evidence="2">MPI-CAGE-CH-0230</strain>
    </source>
</reference>
<organism evidence="2 3">
    <name type="scientific">Microdochium trichocladiopsis</name>
    <dbReference type="NCBI Taxonomy" id="1682393"/>
    <lineage>
        <taxon>Eukaryota</taxon>
        <taxon>Fungi</taxon>
        <taxon>Dikarya</taxon>
        <taxon>Ascomycota</taxon>
        <taxon>Pezizomycotina</taxon>
        <taxon>Sordariomycetes</taxon>
        <taxon>Xylariomycetidae</taxon>
        <taxon>Xylariales</taxon>
        <taxon>Microdochiaceae</taxon>
        <taxon>Microdochium</taxon>
    </lineage>
</organism>
<protein>
    <recommendedName>
        <fullName evidence="4">NAD(P)-binding protein</fullName>
    </recommendedName>
</protein>